<dbReference type="PROSITE" id="PS50859">
    <property type="entry name" value="LONGIN"/>
    <property type="match status" value="1"/>
</dbReference>
<dbReference type="InterPro" id="IPR042855">
    <property type="entry name" value="V_SNARE_CC"/>
</dbReference>
<name>A0ABQ7J8V5_9APIC</name>
<dbReference type="Pfam" id="PF13774">
    <property type="entry name" value="Longin"/>
    <property type="match status" value="1"/>
</dbReference>
<feature type="transmembrane region" description="Helical" evidence="9">
    <location>
        <begin position="213"/>
        <end position="239"/>
    </location>
</feature>
<evidence type="ECO:0000256" key="4">
    <source>
        <dbReference type="ARBA" id="ARBA00022927"/>
    </source>
</evidence>
<dbReference type="InterPro" id="IPR051097">
    <property type="entry name" value="Synaptobrevin-like_transport"/>
</dbReference>
<dbReference type="InterPro" id="IPR011012">
    <property type="entry name" value="Longin-like_dom_sf"/>
</dbReference>
<dbReference type="PROSITE" id="PS50892">
    <property type="entry name" value="V_SNARE"/>
    <property type="match status" value="1"/>
</dbReference>
<dbReference type="InterPro" id="IPR001388">
    <property type="entry name" value="Synaptobrevin-like"/>
</dbReference>
<gene>
    <name evidence="12" type="ORF">IE077_003181</name>
</gene>
<keyword evidence="8" id="KW-0175">Coiled coil</keyword>
<evidence type="ECO:0000256" key="3">
    <source>
        <dbReference type="ARBA" id="ARBA00022692"/>
    </source>
</evidence>
<keyword evidence="5 9" id="KW-1133">Transmembrane helix</keyword>
<comment type="caution">
    <text evidence="12">The sequence shown here is derived from an EMBL/GenBank/DDBJ whole genome shotgun (WGS) entry which is preliminary data.</text>
</comment>
<evidence type="ECO:0000313" key="13">
    <source>
        <dbReference type="Proteomes" id="UP000823046"/>
    </source>
</evidence>
<dbReference type="Gene3D" id="3.30.450.50">
    <property type="entry name" value="Longin domain"/>
    <property type="match status" value="1"/>
</dbReference>
<evidence type="ECO:0000256" key="5">
    <source>
        <dbReference type="ARBA" id="ARBA00022989"/>
    </source>
</evidence>
<evidence type="ECO:0000256" key="6">
    <source>
        <dbReference type="ARBA" id="ARBA00023136"/>
    </source>
</evidence>
<proteinExistence type="inferred from homology"/>
<comment type="subcellular location">
    <subcellularLocation>
        <location evidence="7">Endomembrane system</location>
        <topology evidence="7">Single-pass type IV membrane protein</topology>
    </subcellularLocation>
</comment>
<dbReference type="SUPFAM" id="SSF58038">
    <property type="entry name" value="SNARE fusion complex"/>
    <property type="match status" value="1"/>
</dbReference>
<keyword evidence="4" id="KW-0653">Protein transport</keyword>
<keyword evidence="3 9" id="KW-0812">Transmembrane</keyword>
<evidence type="ECO:0000256" key="7">
    <source>
        <dbReference type="ARBA" id="ARBA00046280"/>
    </source>
</evidence>
<evidence type="ECO:0000256" key="2">
    <source>
        <dbReference type="ARBA" id="ARBA00022448"/>
    </source>
</evidence>
<dbReference type="PRINTS" id="PR00219">
    <property type="entry name" value="SYNAPTOBREVN"/>
</dbReference>
<keyword evidence="2" id="KW-0813">Transport</keyword>
<feature type="domain" description="Longin" evidence="10">
    <location>
        <begin position="32"/>
        <end position="139"/>
    </location>
</feature>
<dbReference type="PANTHER" id="PTHR21136">
    <property type="entry name" value="SNARE PROTEINS"/>
    <property type="match status" value="1"/>
</dbReference>
<dbReference type="Gene3D" id="1.20.5.110">
    <property type="match status" value="1"/>
</dbReference>
<dbReference type="CDD" id="cd14824">
    <property type="entry name" value="Longin"/>
    <property type="match status" value="1"/>
</dbReference>
<dbReference type="InterPro" id="IPR010908">
    <property type="entry name" value="Longin_dom"/>
</dbReference>
<keyword evidence="13" id="KW-1185">Reference proteome</keyword>
<dbReference type="EMBL" id="JADAQX010000388">
    <property type="protein sequence ID" value="KAF8820433.1"/>
    <property type="molecule type" value="Genomic_DNA"/>
</dbReference>
<protein>
    <submittedName>
        <fullName evidence="12">Synaptobrevin protein</fullName>
    </submittedName>
</protein>
<feature type="domain" description="V-SNARE coiled-coil homology" evidence="11">
    <location>
        <begin position="149"/>
        <end position="209"/>
    </location>
</feature>
<evidence type="ECO:0000259" key="11">
    <source>
        <dbReference type="PROSITE" id="PS50892"/>
    </source>
</evidence>
<organism evidence="12 13">
    <name type="scientific">Cardiosporidium cionae</name>
    <dbReference type="NCBI Taxonomy" id="476202"/>
    <lineage>
        <taxon>Eukaryota</taxon>
        <taxon>Sar</taxon>
        <taxon>Alveolata</taxon>
        <taxon>Apicomplexa</taxon>
        <taxon>Aconoidasida</taxon>
        <taxon>Nephromycida</taxon>
        <taxon>Cardiosporidium</taxon>
    </lineage>
</organism>
<evidence type="ECO:0000313" key="12">
    <source>
        <dbReference type="EMBL" id="KAF8820433.1"/>
    </source>
</evidence>
<dbReference type="CDD" id="cd15843">
    <property type="entry name" value="R-SNARE"/>
    <property type="match status" value="1"/>
</dbReference>
<dbReference type="PANTHER" id="PTHR21136:SF168">
    <property type="entry name" value="VESICLE-ASSOCIATED MEMBRANE PROTEIN 9"/>
    <property type="match status" value="1"/>
</dbReference>
<evidence type="ECO:0000256" key="8">
    <source>
        <dbReference type="PROSITE-ProRule" id="PRU00290"/>
    </source>
</evidence>
<comment type="similarity">
    <text evidence="1">Belongs to the synaptobrevin family.</text>
</comment>
<evidence type="ECO:0000256" key="1">
    <source>
        <dbReference type="ARBA" id="ARBA00008025"/>
    </source>
</evidence>
<keyword evidence="6 9" id="KW-0472">Membrane</keyword>
<accession>A0ABQ7J8V5</accession>
<dbReference type="Proteomes" id="UP000823046">
    <property type="component" value="Unassembled WGS sequence"/>
</dbReference>
<evidence type="ECO:0000259" key="10">
    <source>
        <dbReference type="PROSITE" id="PS50859"/>
    </source>
</evidence>
<evidence type="ECO:0000256" key="9">
    <source>
        <dbReference type="SAM" id="Phobius"/>
    </source>
</evidence>
<reference evidence="12 13" key="1">
    <citation type="journal article" date="2020" name="bioRxiv">
        <title>Metabolic contributions of an alphaproteobacterial endosymbiont in the apicomplexan Cardiosporidium cionae.</title>
        <authorList>
            <person name="Hunter E.S."/>
            <person name="Paight C.J."/>
            <person name="Lane C.E."/>
        </authorList>
    </citation>
    <scope>NUCLEOTIDE SEQUENCE [LARGE SCALE GENOMIC DNA]</scope>
    <source>
        <strain evidence="12">ESH_2018</strain>
    </source>
</reference>
<dbReference type="SUPFAM" id="SSF64356">
    <property type="entry name" value="SNARE-like"/>
    <property type="match status" value="1"/>
</dbReference>
<dbReference type="Pfam" id="PF00957">
    <property type="entry name" value="Synaptobrevin"/>
    <property type="match status" value="1"/>
</dbReference>
<sequence length="242" mass="28209">MQTFPLAHRSDGPYATNGTAIYPRKRSLIHSLIAKGLFVTADYSYAEDEENINDLCRKVLQQIPSSKERRCYAYGNLNFNYLFDGEIVFMCVSNRDAPYEIPWKFLGEIRHVYRQILDRPTFSGDSKQAATTRKLKELMDYYNSENPTKNIYVTKQLEDVAEVVKDNIGKVLDRGEQIESLVSKAFNLQGEMETFHSGTRTLRRRTFWQRKKWYILLFGLLLILLFSILSFICGGPFFWSCF</sequence>